<dbReference type="GO" id="GO:0006729">
    <property type="term" value="P:tetrahydrobiopterin biosynthetic process"/>
    <property type="evidence" value="ECO:0007669"/>
    <property type="project" value="InterPro"/>
</dbReference>
<dbReference type="HAMAP" id="MF_00434">
    <property type="entry name" value="Pterin_4_alpha"/>
    <property type="match status" value="1"/>
</dbReference>
<dbReference type="NCBIfam" id="NF002019">
    <property type="entry name" value="PRK00823.1-4"/>
    <property type="match status" value="1"/>
</dbReference>
<comment type="similarity">
    <text evidence="2 4">Belongs to the pterin-4-alpha-carbinolamine dehydratase family.</text>
</comment>
<dbReference type="Gene3D" id="3.30.1360.20">
    <property type="entry name" value="Transcriptional coactivator/pterin dehydratase"/>
    <property type="match status" value="1"/>
</dbReference>
<dbReference type="InterPro" id="IPR001533">
    <property type="entry name" value="Pterin_deHydtase"/>
</dbReference>
<evidence type="ECO:0000256" key="2">
    <source>
        <dbReference type="ARBA" id="ARBA00006472"/>
    </source>
</evidence>
<dbReference type="InterPro" id="IPR036428">
    <property type="entry name" value="PCD_sf"/>
</dbReference>
<name>A0A1W6LBK5_9BURK</name>
<dbReference type="NCBIfam" id="NF002017">
    <property type="entry name" value="PRK00823.1-2"/>
    <property type="match status" value="1"/>
</dbReference>
<dbReference type="Pfam" id="PF01329">
    <property type="entry name" value="Pterin_4a"/>
    <property type="match status" value="1"/>
</dbReference>
<organism evidence="5 6">
    <name type="scientific">Piscinibacter gummiphilus</name>
    <dbReference type="NCBI Taxonomy" id="946333"/>
    <lineage>
        <taxon>Bacteria</taxon>
        <taxon>Pseudomonadati</taxon>
        <taxon>Pseudomonadota</taxon>
        <taxon>Betaproteobacteria</taxon>
        <taxon>Burkholderiales</taxon>
        <taxon>Sphaerotilaceae</taxon>
        <taxon>Piscinibacter</taxon>
    </lineage>
</organism>
<dbReference type="PANTHER" id="PTHR12599">
    <property type="entry name" value="PTERIN-4-ALPHA-CARBINOLAMINE DEHYDRATASE"/>
    <property type="match status" value="1"/>
</dbReference>
<comment type="catalytic activity">
    <reaction evidence="1 4">
        <text>(4aS,6R)-4a-hydroxy-L-erythro-5,6,7,8-tetrahydrobiopterin = (6R)-L-erythro-6,7-dihydrobiopterin + H2O</text>
        <dbReference type="Rhea" id="RHEA:11920"/>
        <dbReference type="ChEBI" id="CHEBI:15377"/>
        <dbReference type="ChEBI" id="CHEBI:15642"/>
        <dbReference type="ChEBI" id="CHEBI:43120"/>
        <dbReference type="EC" id="4.2.1.96"/>
    </reaction>
</comment>
<evidence type="ECO:0000256" key="4">
    <source>
        <dbReference type="HAMAP-Rule" id="MF_00434"/>
    </source>
</evidence>
<evidence type="ECO:0000256" key="3">
    <source>
        <dbReference type="ARBA" id="ARBA00023239"/>
    </source>
</evidence>
<dbReference type="GO" id="GO:0008124">
    <property type="term" value="F:4-alpha-hydroxytetrahydrobiopterin dehydratase activity"/>
    <property type="evidence" value="ECO:0007669"/>
    <property type="project" value="UniProtKB-UniRule"/>
</dbReference>
<dbReference type="KEGG" id="rgu:A4W93_18120"/>
<dbReference type="PANTHER" id="PTHR12599:SF0">
    <property type="entry name" value="PTERIN-4-ALPHA-CARBINOLAMINE DEHYDRATASE"/>
    <property type="match status" value="1"/>
</dbReference>
<accession>A0A1W6LBK5</accession>
<protein>
    <recommendedName>
        <fullName evidence="4">Putative pterin-4-alpha-carbinolamine dehydratase</fullName>
        <shortName evidence="4">PHS</shortName>
        <ecNumber evidence="4">4.2.1.96</ecNumber>
    </recommendedName>
    <alternativeName>
        <fullName evidence="4">4-alpha-hydroxy-tetrahydropterin dehydratase</fullName>
    </alternativeName>
    <alternativeName>
        <fullName evidence="4">Pterin carbinolamine dehydratase</fullName>
        <shortName evidence="4">PCD</shortName>
    </alternativeName>
</protein>
<dbReference type="STRING" id="946333.A4W93_18120"/>
<dbReference type="EMBL" id="CP015118">
    <property type="protein sequence ID" value="ARN21655.1"/>
    <property type="molecule type" value="Genomic_DNA"/>
</dbReference>
<dbReference type="AlphaFoldDB" id="A0A1W6LBK5"/>
<dbReference type="Proteomes" id="UP000193427">
    <property type="component" value="Chromosome"/>
</dbReference>
<gene>
    <name evidence="5" type="ORF">A4W93_18120</name>
</gene>
<reference evidence="5 6" key="1">
    <citation type="submission" date="2016-04" db="EMBL/GenBank/DDBJ databases">
        <title>Complete genome sequence of natural rubber-degrading, novel Gram-negative bacterium, Rhizobacter gummiphilus strain NS21.</title>
        <authorList>
            <person name="Tabata M."/>
            <person name="Kasai D."/>
            <person name="Fukuda M."/>
        </authorList>
    </citation>
    <scope>NUCLEOTIDE SEQUENCE [LARGE SCALE GENOMIC DNA]</scope>
    <source>
        <strain evidence="5 6">NS21</strain>
    </source>
</reference>
<dbReference type="OrthoDB" id="9794987at2"/>
<proteinExistence type="inferred from homology"/>
<keyword evidence="6" id="KW-1185">Reference proteome</keyword>
<dbReference type="EC" id="4.2.1.96" evidence="4"/>
<dbReference type="RefSeq" id="WP_085751950.1">
    <property type="nucleotide sequence ID" value="NZ_BSPR01000011.1"/>
</dbReference>
<evidence type="ECO:0000313" key="5">
    <source>
        <dbReference type="EMBL" id="ARN21655.1"/>
    </source>
</evidence>
<dbReference type="SUPFAM" id="SSF55248">
    <property type="entry name" value="PCD-like"/>
    <property type="match status" value="1"/>
</dbReference>
<dbReference type="CDD" id="cd00913">
    <property type="entry name" value="PCD_DCoH_subfamily_a"/>
    <property type="match status" value="1"/>
</dbReference>
<evidence type="ECO:0000256" key="1">
    <source>
        <dbReference type="ARBA" id="ARBA00001554"/>
    </source>
</evidence>
<sequence length="109" mass="11971">MKTLLQQHCQHQSGAAMSDTQVHDHLAQLSSWKSTGGAIEKAFTFKNFHETMAFVNALAWIAHTEDHHPDLQVGYDRCTVRFSTHSVGGISVNDFICAAKADALVSFVA</sequence>
<evidence type="ECO:0000313" key="6">
    <source>
        <dbReference type="Proteomes" id="UP000193427"/>
    </source>
</evidence>
<keyword evidence="3 4" id="KW-0456">Lyase</keyword>